<keyword evidence="6" id="KW-0812">Transmembrane</keyword>
<dbReference type="PANTHER" id="PTHR24232">
    <property type="entry name" value="G-PROTEIN COUPLED RECEPTOR"/>
    <property type="match status" value="1"/>
</dbReference>
<dbReference type="GO" id="GO:0004930">
    <property type="term" value="F:G protein-coupled receptor activity"/>
    <property type="evidence" value="ECO:0007669"/>
    <property type="project" value="UniProtKB-KW"/>
</dbReference>
<evidence type="ECO:0000256" key="4">
    <source>
        <dbReference type="ARBA" id="ARBA00023180"/>
    </source>
</evidence>
<organism evidence="7 8">
    <name type="scientific">Channa striata</name>
    <name type="common">Snakehead murrel</name>
    <name type="synonym">Ophicephalus striatus</name>
    <dbReference type="NCBI Taxonomy" id="64152"/>
    <lineage>
        <taxon>Eukaryota</taxon>
        <taxon>Metazoa</taxon>
        <taxon>Chordata</taxon>
        <taxon>Craniata</taxon>
        <taxon>Vertebrata</taxon>
        <taxon>Euteleostomi</taxon>
        <taxon>Actinopterygii</taxon>
        <taxon>Neopterygii</taxon>
        <taxon>Teleostei</taxon>
        <taxon>Neoteleostei</taxon>
        <taxon>Acanthomorphata</taxon>
        <taxon>Anabantaria</taxon>
        <taxon>Anabantiformes</taxon>
        <taxon>Channoidei</taxon>
        <taxon>Channidae</taxon>
        <taxon>Channa</taxon>
    </lineage>
</organism>
<dbReference type="AlphaFoldDB" id="A0AA88SNA1"/>
<evidence type="ECO:0000313" key="8">
    <source>
        <dbReference type="Proteomes" id="UP001187415"/>
    </source>
</evidence>
<evidence type="ECO:0000256" key="1">
    <source>
        <dbReference type="ARBA" id="ARBA00004141"/>
    </source>
</evidence>
<evidence type="ECO:0008006" key="9">
    <source>
        <dbReference type="Google" id="ProtNLM"/>
    </source>
</evidence>
<evidence type="ECO:0000256" key="5">
    <source>
        <dbReference type="ARBA" id="ARBA00023224"/>
    </source>
</evidence>
<feature type="transmembrane region" description="Helical" evidence="6">
    <location>
        <begin position="180"/>
        <end position="202"/>
    </location>
</feature>
<evidence type="ECO:0000256" key="6">
    <source>
        <dbReference type="SAM" id="Phobius"/>
    </source>
</evidence>
<feature type="transmembrane region" description="Helical" evidence="6">
    <location>
        <begin position="209"/>
        <end position="232"/>
    </location>
</feature>
<keyword evidence="5" id="KW-0807">Transducer</keyword>
<reference evidence="7" key="1">
    <citation type="submission" date="2023-07" db="EMBL/GenBank/DDBJ databases">
        <title>Chromosome-level Genome Assembly of Striped Snakehead (Channa striata).</title>
        <authorList>
            <person name="Liu H."/>
        </authorList>
    </citation>
    <scope>NUCLEOTIDE SEQUENCE</scope>
    <source>
        <strain evidence="7">Gz</strain>
        <tissue evidence="7">Muscle</tissue>
    </source>
</reference>
<keyword evidence="8" id="KW-1185">Reference proteome</keyword>
<evidence type="ECO:0000256" key="3">
    <source>
        <dbReference type="ARBA" id="ARBA00023170"/>
    </source>
</evidence>
<dbReference type="EMBL" id="JAUPFM010000009">
    <property type="protein sequence ID" value="KAK2842483.1"/>
    <property type="molecule type" value="Genomic_DNA"/>
</dbReference>
<gene>
    <name evidence="7" type="ORF">Q5P01_012683</name>
</gene>
<accession>A0AA88SNA1</accession>
<evidence type="ECO:0000256" key="2">
    <source>
        <dbReference type="ARBA" id="ARBA00023040"/>
    </source>
</evidence>
<sequence length="269" mass="30056">MEEYYNDNNTHDIPPSVGFGFVKAQFIVTVGTWIIIGVGLPLNVAAICTTCFLAQKDRVSLIYVINLLISNIIQLCSMIGMLALQQMWFDGYLVITSPLCSCFKKAIQIYEVVCLVIWAVPLLLLLRFHSFEQMLDQKIVSVIAIMFLLPFALFIFFLGGTIKALCGASRVPPDEKRRSVAIQVLVLLIYTMLFLPMIICVLAELHGIILMSVFSTSSRCLPLMSMFVYLFLRKGAADKFLSCVCCCTMDNSEISSRENDDTVVTVSLV</sequence>
<keyword evidence="6" id="KW-1133">Transmembrane helix</keyword>
<evidence type="ECO:0000313" key="7">
    <source>
        <dbReference type="EMBL" id="KAK2842483.1"/>
    </source>
</evidence>
<feature type="transmembrane region" description="Helical" evidence="6">
    <location>
        <begin position="107"/>
        <end position="127"/>
    </location>
</feature>
<comment type="caution">
    <text evidence="7">The sequence shown here is derived from an EMBL/GenBank/DDBJ whole genome shotgun (WGS) entry which is preliminary data.</text>
</comment>
<dbReference type="Gene3D" id="1.20.1070.10">
    <property type="entry name" value="Rhodopsin 7-helix transmembrane proteins"/>
    <property type="match status" value="1"/>
</dbReference>
<name>A0AA88SNA1_CHASR</name>
<keyword evidence="6" id="KW-0472">Membrane</keyword>
<dbReference type="Proteomes" id="UP001187415">
    <property type="component" value="Unassembled WGS sequence"/>
</dbReference>
<feature type="transmembrane region" description="Helical" evidence="6">
    <location>
        <begin position="139"/>
        <end position="160"/>
    </location>
</feature>
<dbReference type="GO" id="GO:0005886">
    <property type="term" value="C:plasma membrane"/>
    <property type="evidence" value="ECO:0007669"/>
    <property type="project" value="TreeGrafter"/>
</dbReference>
<keyword evidence="3" id="KW-0675">Receptor</keyword>
<protein>
    <recommendedName>
        <fullName evidence="9">G-protein coupled receptors family 1 profile domain-containing protein</fullName>
    </recommendedName>
</protein>
<comment type="subcellular location">
    <subcellularLocation>
        <location evidence="1">Membrane</location>
        <topology evidence="1">Multi-pass membrane protein</topology>
    </subcellularLocation>
</comment>
<feature type="transmembrane region" description="Helical" evidence="6">
    <location>
        <begin position="61"/>
        <end position="87"/>
    </location>
</feature>
<dbReference type="GO" id="GO:0035025">
    <property type="term" value="P:positive regulation of Rho protein signal transduction"/>
    <property type="evidence" value="ECO:0007669"/>
    <property type="project" value="TreeGrafter"/>
</dbReference>
<proteinExistence type="predicted"/>
<keyword evidence="2" id="KW-0297">G-protein coupled receptor</keyword>
<feature type="transmembrane region" description="Helical" evidence="6">
    <location>
        <begin position="26"/>
        <end position="54"/>
    </location>
</feature>
<dbReference type="SUPFAM" id="SSF81321">
    <property type="entry name" value="Family A G protein-coupled receptor-like"/>
    <property type="match status" value="1"/>
</dbReference>
<dbReference type="GO" id="GO:0007200">
    <property type="term" value="P:phospholipase C-activating G protein-coupled receptor signaling pathway"/>
    <property type="evidence" value="ECO:0007669"/>
    <property type="project" value="TreeGrafter"/>
</dbReference>
<keyword evidence="4" id="KW-0325">Glycoprotein</keyword>
<dbReference type="PANTHER" id="PTHR24232:SF85">
    <property type="entry name" value="G-PROTEIN COUPLED RECEPTOR 4"/>
    <property type="match status" value="1"/>
</dbReference>